<comment type="caution">
    <text evidence="1">The sequence shown here is derived from an EMBL/GenBank/DDBJ whole genome shotgun (WGS) entry which is preliminary data.</text>
</comment>
<organism evidence="1 2">
    <name type="scientific">Artomyces pyxidatus</name>
    <dbReference type="NCBI Taxonomy" id="48021"/>
    <lineage>
        <taxon>Eukaryota</taxon>
        <taxon>Fungi</taxon>
        <taxon>Dikarya</taxon>
        <taxon>Basidiomycota</taxon>
        <taxon>Agaricomycotina</taxon>
        <taxon>Agaricomycetes</taxon>
        <taxon>Russulales</taxon>
        <taxon>Auriscalpiaceae</taxon>
        <taxon>Artomyces</taxon>
    </lineage>
</organism>
<keyword evidence="2" id="KW-1185">Reference proteome</keyword>
<reference evidence="1" key="1">
    <citation type="submission" date="2021-03" db="EMBL/GenBank/DDBJ databases">
        <authorList>
            <consortium name="DOE Joint Genome Institute"/>
            <person name="Ahrendt S."/>
            <person name="Looney B.P."/>
            <person name="Miyauchi S."/>
            <person name="Morin E."/>
            <person name="Drula E."/>
            <person name="Courty P.E."/>
            <person name="Chicoki N."/>
            <person name="Fauchery L."/>
            <person name="Kohler A."/>
            <person name="Kuo A."/>
            <person name="Labutti K."/>
            <person name="Pangilinan J."/>
            <person name="Lipzen A."/>
            <person name="Riley R."/>
            <person name="Andreopoulos W."/>
            <person name="He G."/>
            <person name="Johnson J."/>
            <person name="Barry K.W."/>
            <person name="Grigoriev I.V."/>
            <person name="Nagy L."/>
            <person name="Hibbett D."/>
            <person name="Henrissat B."/>
            <person name="Matheny P.B."/>
            <person name="Labbe J."/>
            <person name="Martin F."/>
        </authorList>
    </citation>
    <scope>NUCLEOTIDE SEQUENCE</scope>
    <source>
        <strain evidence="1">HHB10654</strain>
    </source>
</reference>
<evidence type="ECO:0000313" key="2">
    <source>
        <dbReference type="Proteomes" id="UP000814140"/>
    </source>
</evidence>
<proteinExistence type="predicted"/>
<dbReference type="Proteomes" id="UP000814140">
    <property type="component" value="Unassembled WGS sequence"/>
</dbReference>
<accession>A0ACB8T1D8</accession>
<sequence>MTPEYSIRSISLSGDIKLYSVRRRRRGSILALRAPCSSPSLHKAKIDREGRSRTLQSDADHDGFVSALALLLSLALRFTEANRTRGAEAWLALGCEDGVEISLVDACRA</sequence>
<reference evidence="1" key="2">
    <citation type="journal article" date="2022" name="New Phytol.">
        <title>Evolutionary transition to the ectomycorrhizal habit in the genomes of a hyperdiverse lineage of mushroom-forming fungi.</title>
        <authorList>
            <person name="Looney B."/>
            <person name="Miyauchi S."/>
            <person name="Morin E."/>
            <person name="Drula E."/>
            <person name="Courty P.E."/>
            <person name="Kohler A."/>
            <person name="Kuo A."/>
            <person name="LaButti K."/>
            <person name="Pangilinan J."/>
            <person name="Lipzen A."/>
            <person name="Riley R."/>
            <person name="Andreopoulos W."/>
            <person name="He G."/>
            <person name="Johnson J."/>
            <person name="Nolan M."/>
            <person name="Tritt A."/>
            <person name="Barry K.W."/>
            <person name="Grigoriev I.V."/>
            <person name="Nagy L.G."/>
            <person name="Hibbett D."/>
            <person name="Henrissat B."/>
            <person name="Matheny P.B."/>
            <person name="Labbe J."/>
            <person name="Martin F.M."/>
        </authorList>
    </citation>
    <scope>NUCLEOTIDE SEQUENCE</scope>
    <source>
        <strain evidence="1">HHB10654</strain>
    </source>
</reference>
<protein>
    <submittedName>
        <fullName evidence="1">Uncharacterized protein</fullName>
    </submittedName>
</protein>
<name>A0ACB8T1D8_9AGAM</name>
<evidence type="ECO:0000313" key="1">
    <source>
        <dbReference type="EMBL" id="KAI0062504.1"/>
    </source>
</evidence>
<dbReference type="EMBL" id="MU277207">
    <property type="protein sequence ID" value="KAI0062504.1"/>
    <property type="molecule type" value="Genomic_DNA"/>
</dbReference>
<gene>
    <name evidence="1" type="ORF">BV25DRAFT_639227</name>
</gene>